<dbReference type="AlphaFoldDB" id="A0A9X1F5G2"/>
<reference evidence="1" key="1">
    <citation type="submission" date="2021-04" db="EMBL/GenBank/DDBJ databases">
        <authorList>
            <person name="Pira H."/>
            <person name="Risdian C."/>
            <person name="Wink J."/>
        </authorList>
    </citation>
    <scope>NUCLEOTIDE SEQUENCE</scope>
    <source>
        <strain evidence="1">WH158</strain>
    </source>
</reference>
<organism evidence="1 2">
    <name type="scientific">Erythrobacter crassostreae</name>
    <dbReference type="NCBI Taxonomy" id="2828328"/>
    <lineage>
        <taxon>Bacteria</taxon>
        <taxon>Pseudomonadati</taxon>
        <taxon>Pseudomonadota</taxon>
        <taxon>Alphaproteobacteria</taxon>
        <taxon>Sphingomonadales</taxon>
        <taxon>Erythrobacteraceae</taxon>
        <taxon>Erythrobacter/Porphyrobacter group</taxon>
        <taxon>Erythrobacter</taxon>
    </lineage>
</organism>
<evidence type="ECO:0000313" key="1">
    <source>
        <dbReference type="EMBL" id="MBV7260301.1"/>
    </source>
</evidence>
<dbReference type="RefSeq" id="WP_218405688.1">
    <property type="nucleotide sequence ID" value="NZ_JAGSPC010000004.1"/>
</dbReference>
<name>A0A9X1F5G2_9SPHN</name>
<sequence length="364" mass="40575">MTAIRIDYHDPERLGLIAGPLKESFDALREQNRDAAIFLRSGWKHGPHLSLCVIGDTINDDAIARECEKLREWVDTNPSDVRLTEDAYLANARKLGTLEGIEGPYLPLNPDNTVQVVEHSPPRLVDGHDVLQPLYLRYLSDTAPLLFEISSLKQNNNNLASLLLMAMLAKSASHYRPYGIERGFISLRAHADFFFANFDQSGKIKQRFDTLATGTASLLDDAIGNAQEIGKAEGKQDTVQSVLRRWSEILEETRVSIDAAADADDGWYSYTPMSFPEEQEEALAGQFQDAGIDATVSKGDTLTKVHEAHAEGLDTSFFSSREFQTFRIIVNMFYSILPPLGISPVERFGMCHLVASAVERKLKQ</sequence>
<accession>A0A9X1F5G2</accession>
<dbReference type="Proteomes" id="UP001138681">
    <property type="component" value="Unassembled WGS sequence"/>
</dbReference>
<dbReference type="EMBL" id="JAGSPC010000004">
    <property type="protein sequence ID" value="MBV7260301.1"/>
    <property type="molecule type" value="Genomic_DNA"/>
</dbReference>
<comment type="caution">
    <text evidence="1">The sequence shown here is derived from an EMBL/GenBank/DDBJ whole genome shotgun (WGS) entry which is preliminary data.</text>
</comment>
<proteinExistence type="predicted"/>
<evidence type="ECO:0008006" key="3">
    <source>
        <dbReference type="Google" id="ProtNLM"/>
    </source>
</evidence>
<evidence type="ECO:0000313" key="2">
    <source>
        <dbReference type="Proteomes" id="UP001138681"/>
    </source>
</evidence>
<keyword evidence="2" id="KW-1185">Reference proteome</keyword>
<protein>
    <recommendedName>
        <fullName evidence="3">Thiopeptide-type bacteriocin biosynthesis domain-containing protein</fullName>
    </recommendedName>
</protein>
<gene>
    <name evidence="1" type="ORF">KCG46_12040</name>
</gene>